<dbReference type="SUPFAM" id="SSF88697">
    <property type="entry name" value="PUA domain-like"/>
    <property type="match status" value="1"/>
</dbReference>
<dbReference type="CDD" id="cd21132">
    <property type="entry name" value="EVE-like"/>
    <property type="match status" value="1"/>
</dbReference>
<dbReference type="Gene3D" id="3.10.590.10">
    <property type="entry name" value="ph1033 like domains"/>
    <property type="match status" value="1"/>
</dbReference>
<feature type="domain" description="EVE" evidence="1">
    <location>
        <begin position="4"/>
        <end position="136"/>
    </location>
</feature>
<sequence length="144" mass="16256">MPRRYWIGVVSKNHVERGVAGGFAQVCHGKSTQLRRMADGDYLIYYSPKTDIKSGDAVQAFTAIGRVNGGGIYQVEMTPTFHPFRTNIDYNKTAKVAPIKPLLSSLSFIKDAKNWGHIFRRGHFEIPRDDFERIVQAMAVNPIE</sequence>
<dbReference type="EMBL" id="VJMJ01000147">
    <property type="protein sequence ID" value="KAF0731022.1"/>
    <property type="molecule type" value="Genomic_DNA"/>
</dbReference>
<dbReference type="Pfam" id="PF01878">
    <property type="entry name" value="EVE"/>
    <property type="match status" value="1"/>
</dbReference>
<evidence type="ECO:0000313" key="2">
    <source>
        <dbReference type="EMBL" id="KAF0731022.1"/>
    </source>
</evidence>
<dbReference type="OrthoDB" id="2111299at2759"/>
<reference evidence="2 3" key="1">
    <citation type="submission" date="2019-07" db="EMBL/GenBank/DDBJ databases">
        <title>Genomics analysis of Aphanomyces spp. identifies a new class of oomycete effector associated with host adaptation.</title>
        <authorList>
            <person name="Gaulin E."/>
        </authorList>
    </citation>
    <scope>NUCLEOTIDE SEQUENCE [LARGE SCALE GENOMIC DNA]</scope>
    <source>
        <strain evidence="2 3">ATCC 201684</strain>
    </source>
</reference>
<evidence type="ECO:0000259" key="1">
    <source>
        <dbReference type="Pfam" id="PF01878"/>
    </source>
</evidence>
<dbReference type="InterPro" id="IPR015947">
    <property type="entry name" value="PUA-like_sf"/>
</dbReference>
<dbReference type="HAMAP" id="MF_00771">
    <property type="entry name" value="UPF0310"/>
    <property type="match status" value="1"/>
</dbReference>
<dbReference type="VEuPathDB" id="FungiDB:AeMF1_017124"/>
<name>A0A6G0WU45_9STRA</name>
<organism evidence="2 3">
    <name type="scientific">Aphanomyces euteiches</name>
    <dbReference type="NCBI Taxonomy" id="100861"/>
    <lineage>
        <taxon>Eukaryota</taxon>
        <taxon>Sar</taxon>
        <taxon>Stramenopiles</taxon>
        <taxon>Oomycota</taxon>
        <taxon>Saprolegniomycetes</taxon>
        <taxon>Saprolegniales</taxon>
        <taxon>Verrucalvaceae</taxon>
        <taxon>Aphanomyces</taxon>
    </lineage>
</organism>
<dbReference type="Proteomes" id="UP000481153">
    <property type="component" value="Unassembled WGS sequence"/>
</dbReference>
<dbReference type="NCBIfam" id="NF002616">
    <property type="entry name" value="PRK02268.1-2"/>
    <property type="match status" value="1"/>
</dbReference>
<evidence type="ECO:0000313" key="3">
    <source>
        <dbReference type="Proteomes" id="UP000481153"/>
    </source>
</evidence>
<accession>A0A6G0WU45</accession>
<keyword evidence="3" id="KW-1185">Reference proteome</keyword>
<comment type="caution">
    <text evidence="2">The sequence shown here is derived from an EMBL/GenBank/DDBJ whole genome shotgun (WGS) entry which is preliminary data.</text>
</comment>
<dbReference type="InterPro" id="IPR002740">
    <property type="entry name" value="EVE_domain"/>
</dbReference>
<dbReference type="AlphaFoldDB" id="A0A6G0WU45"/>
<dbReference type="InterPro" id="IPR022996">
    <property type="entry name" value="UPF0310"/>
</dbReference>
<protein>
    <recommendedName>
        <fullName evidence="1">EVE domain-containing protein</fullName>
    </recommendedName>
</protein>
<gene>
    <name evidence="2" type="ORF">Ae201684_011573</name>
</gene>
<proteinExistence type="inferred from homology"/>